<dbReference type="EMBL" id="CP047156">
    <property type="protein sequence ID" value="QHB99870.1"/>
    <property type="molecule type" value="Genomic_DNA"/>
</dbReference>
<dbReference type="Gene3D" id="3.40.1010.10">
    <property type="entry name" value="Cobalt-precorrin-4 Transmethylase, Domain 1"/>
    <property type="match status" value="1"/>
</dbReference>
<dbReference type="PANTHER" id="PTHR45790:SF3">
    <property type="entry name" value="S-ADENOSYL-L-METHIONINE-DEPENDENT UROPORPHYRINOGEN III METHYLTRANSFERASE, CHLOROPLASTIC"/>
    <property type="match status" value="1"/>
</dbReference>
<dbReference type="CDD" id="cd11642">
    <property type="entry name" value="SUMT"/>
    <property type="match status" value="1"/>
</dbReference>
<dbReference type="FunCoup" id="A0A7L4YKU3">
    <property type="interactions" value="114"/>
</dbReference>
<evidence type="ECO:0000313" key="8">
    <source>
        <dbReference type="Proteomes" id="UP000463857"/>
    </source>
</evidence>
<gene>
    <name evidence="7" type="primary">cobA</name>
    <name evidence="7" type="ORF">EK0264_05945</name>
</gene>
<keyword evidence="2 7" id="KW-0489">Methyltransferase</keyword>
<accession>A0A7L4YKU3</accession>
<dbReference type="SUPFAM" id="SSF53790">
    <property type="entry name" value="Tetrapyrrole methylase"/>
    <property type="match status" value="1"/>
</dbReference>
<proteinExistence type="predicted"/>
<evidence type="ECO:0000256" key="1">
    <source>
        <dbReference type="ARBA" id="ARBA00012162"/>
    </source>
</evidence>
<dbReference type="InParanoid" id="A0A7L4YKU3"/>
<sequence>MELDLAGRRVLVEGPRGAALISRLLSAGAQVSVSDASTTSVRDLVERGLVSEDTTGPFAAVLAADAWSPSSSGATQNDEYAGTVTLVGGGPGDPGLLTIAGIQAIQRADVVVYDRLAPLSSLDEAPADAELIDVGKIPRGEFTPQERINELLVTHAQAGKHVVRLKGGDSFVFGRGGEECQACVAAGVPVRVIPGVTSAVAVPELAGIPVTHRTASQGFAVVSGHVPPGDPRGTVEWSALARAGVSIVVLMGVANLAAICETLVDAGLGADTPAAVIVDGGLASQQVVRADVATLAKAAADEGVRSPAVTVIGAVAELGF</sequence>
<dbReference type="GO" id="GO:0019354">
    <property type="term" value="P:siroheme biosynthetic process"/>
    <property type="evidence" value="ECO:0007669"/>
    <property type="project" value="InterPro"/>
</dbReference>
<dbReference type="EC" id="2.1.1.107" evidence="1"/>
<name>A0A7L4YKU3_9ACTN</name>
<dbReference type="Gene3D" id="3.30.950.10">
    <property type="entry name" value="Methyltransferase, Cobalt-precorrin-4 Transmethylase, Domain 2"/>
    <property type="match status" value="1"/>
</dbReference>
<reference evidence="7 8" key="1">
    <citation type="journal article" date="2018" name="Int. J. Syst. Evol. Microbiol.">
        <title>Epidermidibacterium keratini gen. nov., sp. nov., a member of the family Sporichthyaceae, isolated from keratin epidermis.</title>
        <authorList>
            <person name="Lee D.G."/>
            <person name="Trujillo M.E."/>
            <person name="Kang S."/>
            <person name="Nam J.J."/>
            <person name="Kim Y.J."/>
        </authorList>
    </citation>
    <scope>NUCLEOTIDE SEQUENCE [LARGE SCALE GENOMIC DNA]</scope>
    <source>
        <strain evidence="7 8">EPI-7</strain>
    </source>
</reference>
<dbReference type="GO" id="GO:0004851">
    <property type="term" value="F:uroporphyrin-III C-methyltransferase activity"/>
    <property type="evidence" value="ECO:0007669"/>
    <property type="project" value="UniProtKB-EC"/>
</dbReference>
<dbReference type="InterPro" id="IPR035996">
    <property type="entry name" value="4pyrrol_Methylase_sf"/>
</dbReference>
<dbReference type="NCBIfam" id="NF004790">
    <property type="entry name" value="PRK06136.1"/>
    <property type="match status" value="1"/>
</dbReference>
<dbReference type="InterPro" id="IPR006366">
    <property type="entry name" value="CobA/CysG_C"/>
</dbReference>
<dbReference type="FunFam" id="3.40.1010.10:FF:000001">
    <property type="entry name" value="Siroheme synthase"/>
    <property type="match status" value="1"/>
</dbReference>
<feature type="domain" description="Tetrapyrrole methylase" evidence="6">
    <location>
        <begin position="83"/>
        <end position="295"/>
    </location>
</feature>
<evidence type="ECO:0000256" key="5">
    <source>
        <dbReference type="ARBA" id="ARBA00023244"/>
    </source>
</evidence>
<dbReference type="InterPro" id="IPR014776">
    <property type="entry name" value="4pyrrole_Mease_sub2"/>
</dbReference>
<evidence type="ECO:0000313" key="7">
    <source>
        <dbReference type="EMBL" id="QHB99870.1"/>
    </source>
</evidence>
<dbReference type="GO" id="GO:0032259">
    <property type="term" value="P:methylation"/>
    <property type="evidence" value="ECO:0007669"/>
    <property type="project" value="UniProtKB-KW"/>
</dbReference>
<keyword evidence="4" id="KW-0949">S-adenosyl-L-methionine</keyword>
<dbReference type="Pfam" id="PF00590">
    <property type="entry name" value="TP_methylase"/>
    <property type="match status" value="1"/>
</dbReference>
<dbReference type="KEGG" id="eke:EK0264_05945"/>
<evidence type="ECO:0000256" key="3">
    <source>
        <dbReference type="ARBA" id="ARBA00022679"/>
    </source>
</evidence>
<keyword evidence="8" id="KW-1185">Reference proteome</keyword>
<evidence type="ECO:0000259" key="6">
    <source>
        <dbReference type="Pfam" id="PF00590"/>
    </source>
</evidence>
<dbReference type="OrthoDB" id="9815856at2"/>
<dbReference type="PANTHER" id="PTHR45790">
    <property type="entry name" value="SIROHEME SYNTHASE-RELATED"/>
    <property type="match status" value="1"/>
</dbReference>
<dbReference type="Proteomes" id="UP000463857">
    <property type="component" value="Chromosome"/>
</dbReference>
<keyword evidence="5" id="KW-0627">Porphyrin biosynthesis</keyword>
<dbReference type="InterPro" id="IPR050161">
    <property type="entry name" value="Siro_Cobalamin_biosynth"/>
</dbReference>
<evidence type="ECO:0000256" key="2">
    <source>
        <dbReference type="ARBA" id="ARBA00022603"/>
    </source>
</evidence>
<dbReference type="AlphaFoldDB" id="A0A7L4YKU3"/>
<protein>
    <recommendedName>
        <fullName evidence="1">uroporphyrinogen-III C-methyltransferase</fullName>
        <ecNumber evidence="1">2.1.1.107</ecNumber>
    </recommendedName>
</protein>
<dbReference type="NCBIfam" id="TIGR01469">
    <property type="entry name" value="cobA_cysG_Cterm"/>
    <property type="match status" value="1"/>
</dbReference>
<dbReference type="RefSeq" id="WP_159543872.1">
    <property type="nucleotide sequence ID" value="NZ_CP047156.1"/>
</dbReference>
<organism evidence="7 8">
    <name type="scientific">Epidermidibacterium keratini</name>
    <dbReference type="NCBI Taxonomy" id="1891644"/>
    <lineage>
        <taxon>Bacteria</taxon>
        <taxon>Bacillati</taxon>
        <taxon>Actinomycetota</taxon>
        <taxon>Actinomycetes</taxon>
        <taxon>Sporichthyales</taxon>
        <taxon>Sporichthyaceae</taxon>
        <taxon>Epidermidibacterium</taxon>
    </lineage>
</organism>
<dbReference type="InterPro" id="IPR000878">
    <property type="entry name" value="4pyrrol_Mease"/>
</dbReference>
<keyword evidence="3 7" id="KW-0808">Transferase</keyword>
<dbReference type="InterPro" id="IPR014777">
    <property type="entry name" value="4pyrrole_Mease_sub1"/>
</dbReference>
<evidence type="ECO:0000256" key="4">
    <source>
        <dbReference type="ARBA" id="ARBA00022691"/>
    </source>
</evidence>